<dbReference type="GO" id="GO:0016853">
    <property type="term" value="F:isomerase activity"/>
    <property type="evidence" value="ECO:0007669"/>
    <property type="project" value="UniProtKB-KW"/>
</dbReference>
<dbReference type="Pfam" id="PF01261">
    <property type="entry name" value="AP_endonuc_2"/>
    <property type="match status" value="1"/>
</dbReference>
<feature type="region of interest" description="Disordered" evidence="1">
    <location>
        <begin position="1"/>
        <end position="24"/>
    </location>
</feature>
<accession>A0ABV5PK79</accession>
<feature type="domain" description="Xylose isomerase-like TIM barrel" evidence="2">
    <location>
        <begin position="48"/>
        <end position="188"/>
    </location>
</feature>
<keyword evidence="3" id="KW-0413">Isomerase</keyword>
<sequence>MTEKKRCGMTDDDTPARPPAGTGSGATTLGLCSVTFRRLPAAEVAGCAARAGLEAVEWGADVHAPPGEPATVRAVREATDRHGLVCCSYGSYFRASPGEAAGFPAVARAAVLLGAPRIRVWAGGTGSAATAPDARRTTAAGLREAARIAADHGLELATEFHTGTLTDTVASTVRLLDEVGADNVRTYWQPPLDTPDEEALAGLAELGDRVTAMHVFSWWPGNSRLPLAAREDLWSAALRRVNGRGIEALLEFVPGDDPAVLAREAATLRRAAGRPAAPRP</sequence>
<reference evidence="3 4" key="1">
    <citation type="submission" date="2024-09" db="EMBL/GenBank/DDBJ databases">
        <authorList>
            <person name="Sun Q."/>
            <person name="Mori K."/>
        </authorList>
    </citation>
    <scope>NUCLEOTIDE SEQUENCE [LARGE SCALE GENOMIC DNA]</scope>
    <source>
        <strain evidence="3 4">JCM 4362</strain>
    </source>
</reference>
<dbReference type="PANTHER" id="PTHR12110">
    <property type="entry name" value="HYDROXYPYRUVATE ISOMERASE"/>
    <property type="match status" value="1"/>
</dbReference>
<proteinExistence type="predicted"/>
<evidence type="ECO:0000256" key="1">
    <source>
        <dbReference type="SAM" id="MobiDB-lite"/>
    </source>
</evidence>
<organism evidence="3 4">
    <name type="scientific">Streptomyces cremeus</name>
    <dbReference type="NCBI Taxonomy" id="66881"/>
    <lineage>
        <taxon>Bacteria</taxon>
        <taxon>Bacillati</taxon>
        <taxon>Actinomycetota</taxon>
        <taxon>Actinomycetes</taxon>
        <taxon>Kitasatosporales</taxon>
        <taxon>Streptomycetaceae</taxon>
        <taxon>Streptomyces</taxon>
    </lineage>
</organism>
<dbReference type="Gene3D" id="3.20.20.150">
    <property type="entry name" value="Divalent-metal-dependent TIM barrel enzymes"/>
    <property type="match status" value="1"/>
</dbReference>
<dbReference type="SUPFAM" id="SSF51658">
    <property type="entry name" value="Xylose isomerase-like"/>
    <property type="match status" value="1"/>
</dbReference>
<keyword evidence="4" id="KW-1185">Reference proteome</keyword>
<dbReference type="Proteomes" id="UP001589718">
    <property type="component" value="Unassembled WGS sequence"/>
</dbReference>
<evidence type="ECO:0000259" key="2">
    <source>
        <dbReference type="Pfam" id="PF01261"/>
    </source>
</evidence>
<protein>
    <submittedName>
        <fullName evidence="3">Sugar phosphate isomerase/epimerase family protein</fullName>
    </submittedName>
</protein>
<evidence type="ECO:0000313" key="4">
    <source>
        <dbReference type="Proteomes" id="UP001589718"/>
    </source>
</evidence>
<gene>
    <name evidence="3" type="ORF">ACFFTU_23575</name>
</gene>
<dbReference type="RefSeq" id="WP_345219614.1">
    <property type="nucleotide sequence ID" value="NZ_BAAAXE010000002.1"/>
</dbReference>
<dbReference type="InterPro" id="IPR013022">
    <property type="entry name" value="Xyl_isomerase-like_TIM-brl"/>
</dbReference>
<evidence type="ECO:0000313" key="3">
    <source>
        <dbReference type="EMBL" id="MFB9522931.1"/>
    </source>
</evidence>
<dbReference type="InterPro" id="IPR050312">
    <property type="entry name" value="IolE/XylAMocC-like"/>
</dbReference>
<dbReference type="EMBL" id="JBHMCR010000016">
    <property type="protein sequence ID" value="MFB9522931.1"/>
    <property type="molecule type" value="Genomic_DNA"/>
</dbReference>
<dbReference type="PANTHER" id="PTHR12110:SF41">
    <property type="entry name" value="INOSOSE DEHYDRATASE"/>
    <property type="match status" value="1"/>
</dbReference>
<comment type="caution">
    <text evidence="3">The sequence shown here is derived from an EMBL/GenBank/DDBJ whole genome shotgun (WGS) entry which is preliminary data.</text>
</comment>
<name>A0ABV5PK79_STRCM</name>
<dbReference type="InterPro" id="IPR036237">
    <property type="entry name" value="Xyl_isomerase-like_sf"/>
</dbReference>